<reference evidence="2" key="1">
    <citation type="journal article" date="2020" name="bioRxiv">
        <title>Comparative genomics of Chlamydomonas.</title>
        <authorList>
            <person name="Craig R.J."/>
            <person name="Hasan A.R."/>
            <person name="Ness R.W."/>
            <person name="Keightley P.D."/>
        </authorList>
    </citation>
    <scope>NUCLEOTIDE SEQUENCE</scope>
    <source>
        <strain evidence="2">CCAP 11/173</strain>
    </source>
</reference>
<sequence length="723" mass="74333">MAHTKPRLNIGTISEQQVPASVLQSPGRQLRHHHSCSVHGLCALCQETAAHFQYAELQLEATSPGVPGGSQPESTRVPAHDVWHLLLESPLAHTSVTLRQRLHLRSLVLPPPSALHPAEAPAQLLVRKGVWLWRDQADVTPPSASGTATPTSAASAAAAAVPGYEDTPPDRIRRALNGEGAGPSRLGPCDHMRRLFACRDALLAAAEHGDTDALTLLVRHPVFRSYAFGPHAAVSRDVLLTDLIWGFCGGRVAPDLLGWMFEHAAQSQEEAESSAPFAEWRHSDVPYLAAAIHLHAAAAAAGPAAGPAGAPAGRQQGGAAAGAAASGAGAGGGGCKGAREHYDAEGSPLLALQKLGFHFHKSGRTFLLAVWLCLHDRCSEAAIKWLAAQGCPTGPPGWAYALVAGLQPSCEWSDRQAAVLAALAAAHVALGPAALADLWRLGPEPFSSYVGFLARQRCPGLQPPHHRLYAAAACSSPSVPASRAEARARCRFLERAGLAPPLSHRLCGVCCASPPAADGFAAAGAGWDDAGDGDANERGSGGGTRTSNGGAPVYGSRDVTAPLLALLEGVPAECLVVGGPAASQSNVAGALNAALTDLQQQEAMTSSGGGGGGSCSGAAPASTAAALHARQLRQQLQQHLQRRCEGGAHGVGSSQSEAADMFSSGGSEAMRSEPLRGENEGEGPEAGGAADGGEADDVEPVAPVTLERHNASCRYADAGIRFR</sequence>
<dbReference type="EMBL" id="JAEHOD010000031">
    <property type="protein sequence ID" value="KAG2443245.1"/>
    <property type="molecule type" value="Genomic_DNA"/>
</dbReference>
<proteinExistence type="predicted"/>
<accession>A0A835W887</accession>
<protein>
    <submittedName>
        <fullName evidence="2">Uncharacterized protein</fullName>
    </submittedName>
</protein>
<keyword evidence="3" id="KW-1185">Reference proteome</keyword>
<evidence type="ECO:0000313" key="3">
    <source>
        <dbReference type="Proteomes" id="UP000613740"/>
    </source>
</evidence>
<gene>
    <name evidence="2" type="ORF">HYH02_009318</name>
</gene>
<dbReference type="OrthoDB" id="540815at2759"/>
<comment type="caution">
    <text evidence="2">The sequence shown here is derived from an EMBL/GenBank/DDBJ whole genome shotgun (WGS) entry which is preliminary data.</text>
</comment>
<dbReference type="AlphaFoldDB" id="A0A835W887"/>
<organism evidence="2 3">
    <name type="scientific">Chlamydomonas schloesseri</name>
    <dbReference type="NCBI Taxonomy" id="2026947"/>
    <lineage>
        <taxon>Eukaryota</taxon>
        <taxon>Viridiplantae</taxon>
        <taxon>Chlorophyta</taxon>
        <taxon>core chlorophytes</taxon>
        <taxon>Chlorophyceae</taxon>
        <taxon>CS clade</taxon>
        <taxon>Chlamydomonadales</taxon>
        <taxon>Chlamydomonadaceae</taxon>
        <taxon>Chlamydomonas</taxon>
    </lineage>
</organism>
<feature type="region of interest" description="Disordered" evidence="1">
    <location>
        <begin position="639"/>
        <end position="710"/>
    </location>
</feature>
<name>A0A835W887_9CHLO</name>
<evidence type="ECO:0000313" key="2">
    <source>
        <dbReference type="EMBL" id="KAG2443245.1"/>
    </source>
</evidence>
<dbReference type="Proteomes" id="UP000613740">
    <property type="component" value="Unassembled WGS sequence"/>
</dbReference>
<feature type="compositionally biased region" description="Basic and acidic residues" evidence="1">
    <location>
        <begin position="670"/>
        <end position="679"/>
    </location>
</feature>
<evidence type="ECO:0000256" key="1">
    <source>
        <dbReference type="SAM" id="MobiDB-lite"/>
    </source>
</evidence>
<feature type="region of interest" description="Disordered" evidence="1">
    <location>
        <begin position="531"/>
        <end position="554"/>
    </location>
</feature>